<evidence type="ECO:0000313" key="2">
    <source>
        <dbReference type="EMBL" id="RKD72787.1"/>
    </source>
</evidence>
<gene>
    <name evidence="2" type="ORF">ATL39_1983</name>
</gene>
<dbReference type="OrthoDB" id="2971630at2"/>
<evidence type="ECO:0000313" key="3">
    <source>
        <dbReference type="Proteomes" id="UP000285120"/>
    </source>
</evidence>
<protein>
    <submittedName>
        <fullName evidence="2">Uncharacterized protein</fullName>
    </submittedName>
</protein>
<comment type="caution">
    <text evidence="2">The sequence shown here is derived from an EMBL/GenBank/DDBJ whole genome shotgun (WGS) entry which is preliminary data.</text>
</comment>
<keyword evidence="1" id="KW-0472">Membrane</keyword>
<dbReference type="RefSeq" id="WP_120193185.1">
    <property type="nucleotide sequence ID" value="NZ_RAPK01000009.1"/>
</dbReference>
<evidence type="ECO:0000256" key="1">
    <source>
        <dbReference type="SAM" id="Phobius"/>
    </source>
</evidence>
<reference evidence="2 3" key="1">
    <citation type="submission" date="2018-09" db="EMBL/GenBank/DDBJ databases">
        <title>Genomic Encyclopedia of Archaeal and Bacterial Type Strains, Phase II (KMG-II): from individual species to whole genera.</title>
        <authorList>
            <person name="Goeker M."/>
        </authorList>
    </citation>
    <scope>NUCLEOTIDE SEQUENCE [LARGE SCALE GENOMIC DNA]</scope>
    <source>
        <strain evidence="2 3">DSM 17008</strain>
    </source>
</reference>
<feature type="transmembrane region" description="Helical" evidence="1">
    <location>
        <begin position="12"/>
        <end position="39"/>
    </location>
</feature>
<sequence length="74" mass="8280">MKKAWKILLRILAVYAAVIVLILTATIITVMLSFAIIVADDLFGLSSLRPIADDTLTPWSERLWHWFVLITPGG</sequence>
<keyword evidence="1" id="KW-0812">Transmembrane</keyword>
<keyword evidence="3" id="KW-1185">Reference proteome</keyword>
<organism evidence="2 3">
    <name type="scientific">Sinobaca qinghaiensis</name>
    <dbReference type="NCBI Taxonomy" id="342944"/>
    <lineage>
        <taxon>Bacteria</taxon>
        <taxon>Bacillati</taxon>
        <taxon>Bacillota</taxon>
        <taxon>Bacilli</taxon>
        <taxon>Bacillales</taxon>
        <taxon>Sporolactobacillaceae</taxon>
        <taxon>Sinobaca</taxon>
    </lineage>
</organism>
<dbReference type="EMBL" id="RAPK01000009">
    <property type="protein sequence ID" value="RKD72787.1"/>
    <property type="molecule type" value="Genomic_DNA"/>
</dbReference>
<accession>A0A419V2M6</accession>
<dbReference type="Proteomes" id="UP000285120">
    <property type="component" value="Unassembled WGS sequence"/>
</dbReference>
<keyword evidence="1" id="KW-1133">Transmembrane helix</keyword>
<dbReference type="AlphaFoldDB" id="A0A419V2M6"/>
<proteinExistence type="predicted"/>
<name>A0A419V2M6_9BACL</name>